<comment type="caution">
    <text evidence="6">The sequence shown here is derived from an EMBL/GenBank/DDBJ whole genome shotgun (WGS) entry which is preliminary data.</text>
</comment>
<dbReference type="NCBIfam" id="TIGR00945">
    <property type="entry name" value="tatC"/>
    <property type="match status" value="1"/>
</dbReference>
<comment type="subunit">
    <text evidence="5">Forms a complex with TatA.</text>
</comment>
<evidence type="ECO:0000313" key="6">
    <source>
        <dbReference type="EMBL" id="MBT1071147.1"/>
    </source>
</evidence>
<feature type="transmembrane region" description="Helical" evidence="5">
    <location>
        <begin position="107"/>
        <end position="128"/>
    </location>
</feature>
<evidence type="ECO:0000256" key="5">
    <source>
        <dbReference type="HAMAP-Rule" id="MF_00902"/>
    </source>
</evidence>
<keyword evidence="5" id="KW-0813">Transport</keyword>
<proteinExistence type="inferred from homology"/>
<dbReference type="EMBL" id="JAHDYS010000004">
    <property type="protein sequence ID" value="MBT1071147.1"/>
    <property type="molecule type" value="Genomic_DNA"/>
</dbReference>
<sequence>MTEEKVLPFIEHLVELRKRLMVIVIAVVIGMGVAWNFSGDILNFVEKPLTGTTYLTDIKKKIYTKVKEVSPALYTRYKLGDEINAPHKARVLNYSAPLEPFFIQCKISMLAGFVLVLPIVFYQIWLFIAPGLTRKERHMVVPFVTAATVTFCVGAMFFLIVIWPVIINFSLSYEAEGLQSWFNISAYINFCLRLILMFGLIFELPVLTLVLARFGIVSYQFLAPKRKYALLASSIISAFHADLITMFVIMIPLYLMYEISVWVALIFGKKKVPVEPELTES</sequence>
<evidence type="ECO:0000313" key="7">
    <source>
        <dbReference type="Proteomes" id="UP000784128"/>
    </source>
</evidence>
<comment type="similarity">
    <text evidence="5">Belongs to the TatC family.</text>
</comment>
<accession>A0ABS5U662</accession>
<comment type="function">
    <text evidence="5">Part of the twin-arginine translocation (Tat) system that transports large folded proteins containing a characteristic twin-arginine motif in their signal peptide across membranes.</text>
</comment>
<name>A0ABS5U662_9BACT</name>
<keyword evidence="7" id="KW-1185">Reference proteome</keyword>
<dbReference type="HAMAP" id="MF_00902">
    <property type="entry name" value="TatC"/>
    <property type="match status" value="1"/>
</dbReference>
<keyword evidence="5" id="KW-0811">Translocation</keyword>
<comment type="subcellular location">
    <subcellularLocation>
        <location evidence="5">Cell membrane</location>
        <topology evidence="5">Multi-pass membrane protein</topology>
    </subcellularLocation>
    <subcellularLocation>
        <location evidence="1">Membrane</location>
        <topology evidence="1">Multi-pass membrane protein</topology>
    </subcellularLocation>
</comment>
<feature type="transmembrane region" description="Helical" evidence="5">
    <location>
        <begin position="186"/>
        <end position="216"/>
    </location>
</feature>
<feature type="transmembrane region" description="Helical" evidence="5">
    <location>
        <begin position="20"/>
        <end position="38"/>
    </location>
</feature>
<evidence type="ECO:0000256" key="4">
    <source>
        <dbReference type="ARBA" id="ARBA00023136"/>
    </source>
</evidence>
<gene>
    <name evidence="5 6" type="primary">tatC</name>
    <name evidence="6" type="ORF">KJB30_05100</name>
</gene>
<dbReference type="PRINTS" id="PR01840">
    <property type="entry name" value="TATCFAMILY"/>
</dbReference>
<keyword evidence="5" id="KW-1003">Cell membrane</keyword>
<evidence type="ECO:0000256" key="2">
    <source>
        <dbReference type="ARBA" id="ARBA00022692"/>
    </source>
</evidence>
<reference evidence="6 7" key="1">
    <citation type="submission" date="2021-05" db="EMBL/GenBank/DDBJ databases">
        <title>The draft genome of Geobacter chapellei DSM 13688.</title>
        <authorList>
            <person name="Xu Z."/>
            <person name="Masuda Y."/>
            <person name="Itoh H."/>
            <person name="Senoo K."/>
        </authorList>
    </citation>
    <scope>NUCLEOTIDE SEQUENCE [LARGE SCALE GENOMIC DNA]</scope>
    <source>
        <strain evidence="6 7">DSM 13688</strain>
    </source>
</reference>
<keyword evidence="3 5" id="KW-1133">Transmembrane helix</keyword>
<evidence type="ECO:0000256" key="1">
    <source>
        <dbReference type="ARBA" id="ARBA00004141"/>
    </source>
</evidence>
<dbReference type="Proteomes" id="UP000784128">
    <property type="component" value="Unassembled WGS sequence"/>
</dbReference>
<dbReference type="Pfam" id="PF00902">
    <property type="entry name" value="TatC"/>
    <property type="match status" value="1"/>
</dbReference>
<dbReference type="InterPro" id="IPR002033">
    <property type="entry name" value="TatC"/>
</dbReference>
<organism evidence="6 7">
    <name type="scientific">Pelotalea chapellei</name>
    <dbReference type="NCBI Taxonomy" id="44671"/>
    <lineage>
        <taxon>Bacteria</taxon>
        <taxon>Pseudomonadati</taxon>
        <taxon>Thermodesulfobacteriota</taxon>
        <taxon>Desulfuromonadia</taxon>
        <taxon>Geobacterales</taxon>
        <taxon>Geobacteraceae</taxon>
        <taxon>Pelotalea</taxon>
    </lineage>
</organism>
<protein>
    <recommendedName>
        <fullName evidence="5">Sec-independent protein translocase protein TatC</fullName>
    </recommendedName>
</protein>
<dbReference type="RefSeq" id="WP_214296864.1">
    <property type="nucleotide sequence ID" value="NZ_JAHDYS010000004.1"/>
</dbReference>
<feature type="transmembrane region" description="Helical" evidence="5">
    <location>
        <begin position="228"/>
        <end position="255"/>
    </location>
</feature>
<keyword evidence="4 5" id="KW-0472">Membrane</keyword>
<feature type="transmembrane region" description="Helical" evidence="5">
    <location>
        <begin position="140"/>
        <end position="166"/>
    </location>
</feature>
<keyword evidence="5" id="KW-0653">Protein transport</keyword>
<keyword evidence="2 5" id="KW-0812">Transmembrane</keyword>
<evidence type="ECO:0000256" key="3">
    <source>
        <dbReference type="ARBA" id="ARBA00022989"/>
    </source>
</evidence>
<dbReference type="PANTHER" id="PTHR30371:SF0">
    <property type="entry name" value="SEC-INDEPENDENT PROTEIN TRANSLOCASE PROTEIN TATC, CHLOROPLASTIC-RELATED"/>
    <property type="match status" value="1"/>
</dbReference>
<comment type="caution">
    <text evidence="5">Lacks conserved residue(s) required for the propagation of feature annotation.</text>
</comment>
<dbReference type="PANTHER" id="PTHR30371">
    <property type="entry name" value="SEC-INDEPENDENT PROTEIN TRANSLOCASE PROTEIN TATC"/>
    <property type="match status" value="1"/>
</dbReference>